<dbReference type="GO" id="GO:0016432">
    <property type="term" value="F:tRNA-uridine aminocarboxypropyltransferase activity"/>
    <property type="evidence" value="ECO:0007669"/>
    <property type="project" value="UniProtKB-EC"/>
</dbReference>
<evidence type="ECO:0000256" key="5">
    <source>
        <dbReference type="ARBA" id="ARBA00034489"/>
    </source>
</evidence>
<keyword evidence="9" id="KW-1185">Reference proteome</keyword>
<evidence type="ECO:0000313" key="8">
    <source>
        <dbReference type="EMBL" id="KAL2611521.1"/>
    </source>
</evidence>
<dbReference type="EMBL" id="JBHFFA010000007">
    <property type="protein sequence ID" value="KAL2611521.1"/>
    <property type="molecule type" value="Genomic_DNA"/>
</dbReference>
<protein>
    <recommendedName>
        <fullName evidence="1">tRNA-uridine aminocarboxypropyltransferase</fullName>
        <ecNumber evidence="1">2.5.1.25</ecNumber>
    </recommendedName>
</protein>
<evidence type="ECO:0000256" key="2">
    <source>
        <dbReference type="ARBA" id="ARBA00022679"/>
    </source>
</evidence>
<evidence type="ECO:0000256" key="3">
    <source>
        <dbReference type="ARBA" id="ARBA00022691"/>
    </source>
</evidence>
<organism evidence="8 9">
    <name type="scientific">Riccia fluitans</name>
    <dbReference type="NCBI Taxonomy" id="41844"/>
    <lineage>
        <taxon>Eukaryota</taxon>
        <taxon>Viridiplantae</taxon>
        <taxon>Streptophyta</taxon>
        <taxon>Embryophyta</taxon>
        <taxon>Marchantiophyta</taxon>
        <taxon>Marchantiopsida</taxon>
        <taxon>Marchantiidae</taxon>
        <taxon>Marchantiales</taxon>
        <taxon>Ricciaceae</taxon>
        <taxon>Riccia</taxon>
    </lineage>
</organism>
<comment type="catalytic activity">
    <reaction evidence="6">
        <text>a uridine in tRNA + S-adenosyl-L-methionine = a 3-[(3S)-3-amino-3-carboxypropyl]uridine in tRNA + S-methyl-5'-thioadenosine + H(+)</text>
        <dbReference type="Rhea" id="RHEA:62432"/>
        <dbReference type="Rhea" id="RHEA-COMP:13339"/>
        <dbReference type="Rhea" id="RHEA-COMP:16092"/>
        <dbReference type="ChEBI" id="CHEBI:15378"/>
        <dbReference type="ChEBI" id="CHEBI:17509"/>
        <dbReference type="ChEBI" id="CHEBI:59789"/>
        <dbReference type="ChEBI" id="CHEBI:65315"/>
        <dbReference type="ChEBI" id="CHEBI:82930"/>
        <dbReference type="EC" id="2.5.1.25"/>
    </reaction>
</comment>
<dbReference type="GO" id="GO:0008033">
    <property type="term" value="P:tRNA processing"/>
    <property type="evidence" value="ECO:0007669"/>
    <property type="project" value="UniProtKB-KW"/>
</dbReference>
<dbReference type="PANTHER" id="PTHR21392:SF0">
    <property type="entry name" value="TRNA-URIDINE AMINOCARBOXYPROPYLTRANSFERASE 2"/>
    <property type="match status" value="1"/>
</dbReference>
<dbReference type="InterPro" id="IPR039262">
    <property type="entry name" value="DTWD2/TAPT"/>
</dbReference>
<dbReference type="Proteomes" id="UP001605036">
    <property type="component" value="Unassembled WGS sequence"/>
</dbReference>
<dbReference type="PANTHER" id="PTHR21392">
    <property type="entry name" value="TRNA-URIDINE AMINOCARBOXYPROPYLTRANSFERASE 2"/>
    <property type="match status" value="1"/>
</dbReference>
<dbReference type="AlphaFoldDB" id="A0ABD1XUD5"/>
<comment type="similarity">
    <text evidence="5">Belongs to the TDD superfamily. DTWD2 family.</text>
</comment>
<evidence type="ECO:0000313" key="9">
    <source>
        <dbReference type="Proteomes" id="UP001605036"/>
    </source>
</evidence>
<dbReference type="InterPro" id="IPR005636">
    <property type="entry name" value="DTW"/>
</dbReference>
<evidence type="ECO:0000256" key="1">
    <source>
        <dbReference type="ARBA" id="ARBA00012386"/>
    </source>
</evidence>
<dbReference type="SMART" id="SM01144">
    <property type="entry name" value="DTW"/>
    <property type="match status" value="1"/>
</dbReference>
<accession>A0ABD1XUD5</accession>
<keyword evidence="4" id="KW-0819">tRNA processing</keyword>
<evidence type="ECO:0000259" key="7">
    <source>
        <dbReference type="SMART" id="SM01144"/>
    </source>
</evidence>
<gene>
    <name evidence="8" type="ORF">R1flu_023213</name>
</gene>
<evidence type="ECO:0000256" key="4">
    <source>
        <dbReference type="ARBA" id="ARBA00022694"/>
    </source>
</evidence>
<name>A0ABD1XUD5_9MARC</name>
<proteinExistence type="inferred from homology"/>
<sequence length="296" mass="32003">MREICVSCGRPQRVCLCTVLPKQPLTTATKIIILQHPHETRHKLSTVAVVARCLSNCEVFVGRKYRHGMCPLLDECSVSFSHSSAPVDAASTDFLRSGEFKSCGKKSTALLLFPTSASADLKTWWQSSSSNILSSSPTSASVVVEKCSVGRDDDSGTSADLVEGKCNEKCDEAHVLLLIVDGTWQHAKEMVKASMPFLGDFVVQVSLPHDVSQKGAGMADSDSILRKEPFAGCVSTMEAIARALAILEPNGSFIEATLLSVLEHMVKIQTSHFVPLNPRPFRASRKVAVKDANQTG</sequence>
<keyword evidence="2" id="KW-0808">Transferase</keyword>
<evidence type="ECO:0000256" key="6">
    <source>
        <dbReference type="ARBA" id="ARBA00048718"/>
    </source>
</evidence>
<keyword evidence="3" id="KW-0949">S-adenosyl-L-methionine</keyword>
<reference evidence="8 9" key="1">
    <citation type="submission" date="2024-09" db="EMBL/GenBank/DDBJ databases">
        <title>Chromosome-scale assembly of Riccia fluitans.</title>
        <authorList>
            <person name="Paukszto L."/>
            <person name="Sawicki J."/>
            <person name="Karawczyk K."/>
            <person name="Piernik-Szablinska J."/>
            <person name="Szczecinska M."/>
            <person name="Mazdziarz M."/>
        </authorList>
    </citation>
    <scope>NUCLEOTIDE SEQUENCE [LARGE SCALE GENOMIC DNA]</scope>
    <source>
        <strain evidence="8">Rf_01</strain>
        <tissue evidence="8">Aerial parts of the thallus</tissue>
    </source>
</reference>
<dbReference type="EC" id="2.5.1.25" evidence="1"/>
<feature type="domain" description="DTW" evidence="7">
    <location>
        <begin position="1"/>
        <end position="274"/>
    </location>
</feature>
<dbReference type="Pfam" id="PF03942">
    <property type="entry name" value="DTW"/>
    <property type="match status" value="1"/>
</dbReference>
<comment type="caution">
    <text evidence="8">The sequence shown here is derived from an EMBL/GenBank/DDBJ whole genome shotgun (WGS) entry which is preliminary data.</text>
</comment>